<evidence type="ECO:0000313" key="1">
    <source>
        <dbReference type="EMBL" id="ADZ92706.1"/>
    </source>
</evidence>
<name>F2JTT6_MARM1</name>
<gene>
    <name evidence="1" type="ordered locus">Marme_3491</name>
</gene>
<dbReference type="STRING" id="717774.Marme_3491"/>
<sequence length="129" mass="14920">MWFELATNRKMIESMFLGGFPLDEIEVTKVAFEGGDLSISFNTKDVPKKYPKKWNVNKFNAIHVTLRLSDVHKVDFSGKNTGWFSEFSFEEFDGGNKSIILNAEPFSMNCEFNFLTIVSVTPYEDIRWD</sequence>
<dbReference type="AlphaFoldDB" id="F2JTT6"/>
<dbReference type="PATRIC" id="fig|717774.3.peg.3594"/>
<evidence type="ECO:0000313" key="2">
    <source>
        <dbReference type="Proteomes" id="UP000001062"/>
    </source>
</evidence>
<dbReference type="HOGENOM" id="CLU_134456_0_0_6"/>
<accession>F2JTT6</accession>
<proteinExistence type="predicted"/>
<dbReference type="KEGG" id="mme:Marme_3491"/>
<organism evidence="1 2">
    <name type="scientific">Marinomonas mediterranea (strain ATCC 700492 / JCM 21426 / NBRC 103028 / MMB-1)</name>
    <dbReference type="NCBI Taxonomy" id="717774"/>
    <lineage>
        <taxon>Bacteria</taxon>
        <taxon>Pseudomonadati</taxon>
        <taxon>Pseudomonadota</taxon>
        <taxon>Gammaproteobacteria</taxon>
        <taxon>Oceanospirillales</taxon>
        <taxon>Oceanospirillaceae</taxon>
        <taxon>Marinomonas</taxon>
    </lineage>
</organism>
<dbReference type="EMBL" id="CP002583">
    <property type="protein sequence ID" value="ADZ92706.1"/>
    <property type="molecule type" value="Genomic_DNA"/>
</dbReference>
<dbReference type="RefSeq" id="WP_013662608.1">
    <property type="nucleotide sequence ID" value="NC_015276.1"/>
</dbReference>
<dbReference type="Pfam" id="PF15594">
    <property type="entry name" value="Imm50"/>
    <property type="match status" value="1"/>
</dbReference>
<evidence type="ECO:0008006" key="3">
    <source>
        <dbReference type="Google" id="ProtNLM"/>
    </source>
</evidence>
<reference evidence="1 2" key="1">
    <citation type="journal article" date="2012" name="Stand. Genomic Sci.">
        <title>Complete genome sequence of the melanogenic marine bacterium Marinomonas mediterranea type strain (MMB-1(T)).</title>
        <authorList>
            <person name="Lucas-Elio P."/>
            <person name="Goodwin L."/>
            <person name="Woyke T."/>
            <person name="Pitluck S."/>
            <person name="Nolan M."/>
            <person name="Kyrpides N.C."/>
            <person name="Detter J.C."/>
            <person name="Copeland A."/>
            <person name="Teshima H."/>
            <person name="Bruce D."/>
            <person name="Detter C."/>
            <person name="Tapia R."/>
            <person name="Han S."/>
            <person name="Land M.L."/>
            <person name="Ivanova N."/>
            <person name="Mikhailova N."/>
            <person name="Johnston A.W."/>
            <person name="Sanchez-Amat A."/>
        </authorList>
    </citation>
    <scope>NUCLEOTIDE SEQUENCE [LARGE SCALE GENOMIC DNA]</scope>
    <source>
        <strain evidence="2">ATCC 700492 / JCM 21426 / NBRC 103028 / MMB-1</strain>
    </source>
</reference>
<dbReference type="Proteomes" id="UP000001062">
    <property type="component" value="Chromosome"/>
</dbReference>
<keyword evidence="2" id="KW-1185">Reference proteome</keyword>
<dbReference type="OrthoDB" id="6428913at2"/>
<dbReference type="InterPro" id="IPR028957">
    <property type="entry name" value="Imm50"/>
</dbReference>
<protein>
    <recommendedName>
        <fullName evidence="3">Immunity protein 50</fullName>
    </recommendedName>
</protein>
<dbReference type="eggNOG" id="ENOG5032TQ7">
    <property type="taxonomic scope" value="Bacteria"/>
</dbReference>